<gene>
    <name evidence="1" type="ORF">CASFOL_038445</name>
    <name evidence="2" type="ORF">CASFOL_038449</name>
</gene>
<evidence type="ECO:0000313" key="1">
    <source>
        <dbReference type="EMBL" id="KAL3618124.1"/>
    </source>
</evidence>
<dbReference type="Proteomes" id="UP001632038">
    <property type="component" value="Unassembled WGS sequence"/>
</dbReference>
<dbReference type="EMBL" id="JAVIJP010000081">
    <property type="protein sequence ID" value="KAL3618128.1"/>
    <property type="molecule type" value="Genomic_DNA"/>
</dbReference>
<name>A0ABD3BL03_9LAMI</name>
<comment type="caution">
    <text evidence="2">The sequence shown here is derived from an EMBL/GenBank/DDBJ whole genome shotgun (WGS) entry which is preliminary data.</text>
</comment>
<evidence type="ECO:0000313" key="2">
    <source>
        <dbReference type="EMBL" id="KAL3618128.1"/>
    </source>
</evidence>
<reference evidence="2" key="2">
    <citation type="submission" date="2024-11" db="EMBL/GenBank/DDBJ databases">
        <authorList>
            <person name="Burger M."/>
            <person name="Chory J."/>
        </authorList>
    </citation>
    <scope>NUCLEOTIDE SEQUENCE</scope>
    <source>
        <strain evidence="2">Tecolote</strain>
        <tissue evidence="2">Flower</tissue>
    </source>
</reference>
<protein>
    <submittedName>
        <fullName evidence="2">Uncharacterized protein</fullName>
    </submittedName>
</protein>
<reference evidence="2 3" key="1">
    <citation type="journal article" date="2024" name="IScience">
        <title>Strigolactones Initiate the Formation of Haustorium-like Structures in Castilleja.</title>
        <authorList>
            <person name="Buerger M."/>
            <person name="Peterson D."/>
            <person name="Chory J."/>
        </authorList>
    </citation>
    <scope>NUCLEOTIDE SEQUENCE</scope>
    <source>
        <strain evidence="2">Tecolote</strain>
        <tissue evidence="2">Flower</tissue>
    </source>
</reference>
<evidence type="ECO:0000313" key="3">
    <source>
        <dbReference type="Proteomes" id="UP001632038"/>
    </source>
</evidence>
<organism evidence="2 3">
    <name type="scientific">Castilleja foliolosa</name>
    <dbReference type="NCBI Taxonomy" id="1961234"/>
    <lineage>
        <taxon>Eukaryota</taxon>
        <taxon>Viridiplantae</taxon>
        <taxon>Streptophyta</taxon>
        <taxon>Embryophyta</taxon>
        <taxon>Tracheophyta</taxon>
        <taxon>Spermatophyta</taxon>
        <taxon>Magnoliopsida</taxon>
        <taxon>eudicotyledons</taxon>
        <taxon>Gunneridae</taxon>
        <taxon>Pentapetalae</taxon>
        <taxon>asterids</taxon>
        <taxon>lamiids</taxon>
        <taxon>Lamiales</taxon>
        <taxon>Orobanchaceae</taxon>
        <taxon>Pedicularideae</taxon>
        <taxon>Castillejinae</taxon>
        <taxon>Castilleja</taxon>
    </lineage>
</organism>
<dbReference type="AlphaFoldDB" id="A0ABD3BL03"/>
<sequence length="74" mass="8344">MNEYGEVLHYIFGSSSLSGSDGGVSDFNENFREDQFMNENVPDEDADYELVDEDELFSGENDDEGPLPNMLLLE</sequence>
<dbReference type="EMBL" id="JAVIJP010000081">
    <property type="protein sequence ID" value="KAL3618124.1"/>
    <property type="molecule type" value="Genomic_DNA"/>
</dbReference>
<keyword evidence="3" id="KW-1185">Reference proteome</keyword>
<proteinExistence type="predicted"/>
<accession>A0ABD3BL03</accession>